<evidence type="ECO:0008006" key="3">
    <source>
        <dbReference type="Google" id="ProtNLM"/>
    </source>
</evidence>
<gene>
    <name evidence="1" type="ORF">BJ963_000721</name>
</gene>
<accession>A0A852SWZ8</accession>
<proteinExistence type="predicted"/>
<dbReference type="EMBL" id="JACCBJ010000001">
    <property type="protein sequence ID" value="NYD73202.1"/>
    <property type="molecule type" value="Genomic_DNA"/>
</dbReference>
<protein>
    <recommendedName>
        <fullName evidence="3">DUF2004 domain-containing protein</fullName>
    </recommendedName>
</protein>
<sequence length="167" mass="17934">MAIEHDFFGLIDETASGGLAWDDTVELGDQTVEVELLADDESSVPEFALDSAAALIQALEGFDARARDALIAELSSRQSATSSYIDDHVEKLGDSLVDLLVYNSGDIAIDVLRSLQLMSVVIQADHSDEDEVFATFDYSIAPDETDALLTVAFDIRGDVVSVETSGD</sequence>
<reference evidence="1 2" key="1">
    <citation type="submission" date="2020-07" db="EMBL/GenBank/DDBJ databases">
        <title>Sequencing the genomes of 1000 actinobacteria strains.</title>
        <authorList>
            <person name="Klenk H.-P."/>
        </authorList>
    </citation>
    <scope>NUCLEOTIDE SEQUENCE [LARGE SCALE GENOMIC DNA]</scope>
    <source>
        <strain evidence="1 2">DSM 23871</strain>
    </source>
</reference>
<keyword evidence="2" id="KW-1185">Reference proteome</keyword>
<dbReference type="Proteomes" id="UP000589620">
    <property type="component" value="Unassembled WGS sequence"/>
</dbReference>
<evidence type="ECO:0000313" key="2">
    <source>
        <dbReference type="Proteomes" id="UP000589620"/>
    </source>
</evidence>
<comment type="caution">
    <text evidence="1">The sequence shown here is derived from an EMBL/GenBank/DDBJ whole genome shotgun (WGS) entry which is preliminary data.</text>
</comment>
<organism evidence="1 2">
    <name type="scientific">Leifsonia soli</name>
    <dbReference type="NCBI Taxonomy" id="582665"/>
    <lineage>
        <taxon>Bacteria</taxon>
        <taxon>Bacillati</taxon>
        <taxon>Actinomycetota</taxon>
        <taxon>Actinomycetes</taxon>
        <taxon>Micrococcales</taxon>
        <taxon>Microbacteriaceae</taxon>
        <taxon>Leifsonia</taxon>
    </lineage>
</organism>
<name>A0A852SWZ8_9MICO</name>
<evidence type="ECO:0000313" key="1">
    <source>
        <dbReference type="EMBL" id="NYD73202.1"/>
    </source>
</evidence>
<dbReference type="AlphaFoldDB" id="A0A852SWZ8"/>
<dbReference type="RefSeq" id="WP_089911747.1">
    <property type="nucleotide sequence ID" value="NZ_BAAAPX010000001.1"/>
</dbReference>